<dbReference type="PRINTS" id="PR01162">
    <property type="entry name" value="ALPHATUBULIN"/>
</dbReference>
<feature type="domain" description="Tubulin/FtsZ 2-layer sandwich" evidence="17">
    <location>
        <begin position="281"/>
        <end position="398"/>
    </location>
</feature>
<evidence type="ECO:0000256" key="10">
    <source>
        <dbReference type="ARBA" id="ARBA00022842"/>
    </source>
</evidence>
<evidence type="ECO:0000256" key="15">
    <source>
        <dbReference type="RuleBase" id="RU000352"/>
    </source>
</evidence>
<evidence type="ECO:0000256" key="2">
    <source>
        <dbReference type="ARBA" id="ARBA00004245"/>
    </source>
</evidence>
<dbReference type="SMART" id="SM00865">
    <property type="entry name" value="Tubulin_C"/>
    <property type="match status" value="1"/>
</dbReference>
<comment type="similarity">
    <text evidence="3 15">Belongs to the tubulin family.</text>
</comment>
<name>A0AAV2S3R1_MEGNR</name>
<comment type="subcellular location">
    <subcellularLocation>
        <location evidence="2">Cytoplasm</location>
        <location evidence="2">Cytoskeleton</location>
    </subcellularLocation>
</comment>
<dbReference type="GO" id="GO:0005200">
    <property type="term" value="F:structural constituent of cytoskeleton"/>
    <property type="evidence" value="ECO:0007669"/>
    <property type="project" value="InterPro"/>
</dbReference>
<dbReference type="GO" id="GO:0005737">
    <property type="term" value="C:cytoplasm"/>
    <property type="evidence" value="ECO:0007669"/>
    <property type="project" value="UniProtKB-ARBA"/>
</dbReference>
<dbReference type="GO" id="GO:0046872">
    <property type="term" value="F:metal ion binding"/>
    <property type="evidence" value="ECO:0007669"/>
    <property type="project" value="UniProtKB-KW"/>
</dbReference>
<comment type="function">
    <text evidence="13 15">Tubulin is the major constituent of microtubules, a cylinder consisting of laterally associated linear protofilaments composed of alpha- and beta-tubulin heterodimers. Microtubules grow by the addition of GTP-tubulin dimers to the microtubule end, where a stabilizing cap forms. Below the cap, tubulin dimers are in GDP-bound state, owing to GTPase activity of alpha-tubulin.</text>
</comment>
<dbReference type="GO" id="GO:0016787">
    <property type="term" value="F:hydrolase activity"/>
    <property type="evidence" value="ECO:0007669"/>
    <property type="project" value="UniProtKB-KW"/>
</dbReference>
<keyword evidence="9" id="KW-0378">Hydrolase</keyword>
<keyword evidence="10" id="KW-0460">Magnesium</keyword>
<dbReference type="InterPro" id="IPR000217">
    <property type="entry name" value="Tubulin"/>
</dbReference>
<dbReference type="PANTHER" id="PTHR11588">
    <property type="entry name" value="TUBULIN"/>
    <property type="match status" value="1"/>
</dbReference>
<evidence type="ECO:0000256" key="11">
    <source>
        <dbReference type="ARBA" id="ARBA00023134"/>
    </source>
</evidence>
<dbReference type="PROSITE" id="PS51257">
    <property type="entry name" value="PROKAR_LIPOPROTEIN"/>
    <property type="match status" value="1"/>
</dbReference>
<feature type="domain" description="Tubulin/FtsZ GTPase" evidence="16">
    <location>
        <begin position="52"/>
        <end position="249"/>
    </location>
</feature>
<proteinExistence type="inferred from homology"/>
<evidence type="ECO:0000256" key="4">
    <source>
        <dbReference type="ARBA" id="ARBA00011747"/>
    </source>
</evidence>
<comment type="subunit">
    <text evidence="4 15">Dimer of alpha and beta chains. A typical microtubule is a hollow water-filled tube with an outer diameter of 25 nm and an inner diameter of 15 nM. Alpha-beta heterodimers associate head-to-tail to form protofilaments running lengthwise along the microtubule wall with the beta-tubulin subunit facing the microtubule plus end conferring a structural polarity. Microtubules usually have 13 protofilaments but different protofilament numbers can be found in some organisms and specialized cells.</text>
</comment>
<gene>
    <name evidence="18" type="ORF">MNOR_LOCUS31481</name>
</gene>
<evidence type="ECO:0000313" key="19">
    <source>
        <dbReference type="Proteomes" id="UP001497623"/>
    </source>
</evidence>
<evidence type="ECO:0000256" key="9">
    <source>
        <dbReference type="ARBA" id="ARBA00022801"/>
    </source>
</evidence>
<dbReference type="Gene3D" id="1.10.287.600">
    <property type="entry name" value="Helix hairpin bin"/>
    <property type="match status" value="1"/>
</dbReference>
<keyword evidence="7" id="KW-0479">Metal-binding</keyword>
<dbReference type="PROSITE" id="PS00227">
    <property type="entry name" value="TUBULIN"/>
    <property type="match status" value="1"/>
</dbReference>
<dbReference type="InterPro" id="IPR017975">
    <property type="entry name" value="Tubulin_CS"/>
</dbReference>
<keyword evidence="19" id="KW-1185">Reference proteome</keyword>
<dbReference type="FunFam" id="3.40.50.1440:FF:000011">
    <property type="entry name" value="Tubulin alpha chain"/>
    <property type="match status" value="1"/>
</dbReference>
<evidence type="ECO:0000256" key="13">
    <source>
        <dbReference type="ARBA" id="ARBA00034296"/>
    </source>
</evidence>
<evidence type="ECO:0000256" key="1">
    <source>
        <dbReference type="ARBA" id="ARBA00001946"/>
    </source>
</evidence>
<dbReference type="PRINTS" id="PR01161">
    <property type="entry name" value="TUBULIN"/>
</dbReference>
<keyword evidence="11 15" id="KW-0342">GTP-binding</keyword>
<evidence type="ECO:0000256" key="7">
    <source>
        <dbReference type="ARBA" id="ARBA00022723"/>
    </source>
</evidence>
<reference evidence="18 19" key="1">
    <citation type="submission" date="2024-05" db="EMBL/GenBank/DDBJ databases">
        <authorList>
            <person name="Wallberg A."/>
        </authorList>
    </citation>
    <scope>NUCLEOTIDE SEQUENCE [LARGE SCALE GENOMIC DNA]</scope>
</reference>
<dbReference type="InterPro" id="IPR037103">
    <property type="entry name" value="Tubulin/FtsZ-like_C"/>
</dbReference>
<evidence type="ECO:0000313" key="18">
    <source>
        <dbReference type="EMBL" id="CAL4155258.1"/>
    </source>
</evidence>
<evidence type="ECO:0000256" key="14">
    <source>
        <dbReference type="ARBA" id="ARBA00049117"/>
    </source>
</evidence>
<dbReference type="GO" id="GO:0007017">
    <property type="term" value="P:microtubule-based process"/>
    <property type="evidence" value="ECO:0007669"/>
    <property type="project" value="InterPro"/>
</dbReference>
<evidence type="ECO:0000256" key="8">
    <source>
        <dbReference type="ARBA" id="ARBA00022741"/>
    </source>
</evidence>
<dbReference type="InterPro" id="IPR018316">
    <property type="entry name" value="Tubulin/FtsZ_2-layer-sand-dom"/>
</dbReference>
<evidence type="ECO:0000259" key="16">
    <source>
        <dbReference type="SMART" id="SM00864"/>
    </source>
</evidence>
<evidence type="ECO:0000259" key="17">
    <source>
        <dbReference type="SMART" id="SM00865"/>
    </source>
</evidence>
<keyword evidence="8 15" id="KW-0547">Nucleotide-binding</keyword>
<dbReference type="InterPro" id="IPR002452">
    <property type="entry name" value="Alpha_tubulin"/>
</dbReference>
<dbReference type="GO" id="GO:0005525">
    <property type="term" value="F:GTP binding"/>
    <property type="evidence" value="ECO:0007669"/>
    <property type="project" value="UniProtKB-UniRule"/>
</dbReference>
<dbReference type="Pfam" id="PF00091">
    <property type="entry name" value="Tubulin"/>
    <property type="match status" value="1"/>
</dbReference>
<accession>A0AAV2S3R1</accession>
<comment type="caution">
    <text evidence="18">The sequence shown here is derived from an EMBL/GenBank/DDBJ whole genome shotgun (WGS) entry which is preliminary data.</text>
</comment>
<keyword evidence="5" id="KW-0963">Cytoplasm</keyword>
<dbReference type="InterPro" id="IPR003008">
    <property type="entry name" value="Tubulin_FtsZ_GTPase"/>
</dbReference>
<dbReference type="Proteomes" id="UP001497623">
    <property type="component" value="Unassembled WGS sequence"/>
</dbReference>
<dbReference type="InterPro" id="IPR023123">
    <property type="entry name" value="Tubulin_C"/>
</dbReference>
<dbReference type="AlphaFoldDB" id="A0AAV2S3R1"/>
<dbReference type="InterPro" id="IPR036525">
    <property type="entry name" value="Tubulin/FtsZ_GTPase_sf"/>
</dbReference>
<dbReference type="SUPFAM" id="SSF55307">
    <property type="entry name" value="Tubulin C-terminal domain-like"/>
    <property type="match status" value="1"/>
</dbReference>
<comment type="catalytic activity">
    <reaction evidence="14">
        <text>GTP + H2O = GDP + phosphate + H(+)</text>
        <dbReference type="Rhea" id="RHEA:19669"/>
        <dbReference type="ChEBI" id="CHEBI:15377"/>
        <dbReference type="ChEBI" id="CHEBI:15378"/>
        <dbReference type="ChEBI" id="CHEBI:37565"/>
        <dbReference type="ChEBI" id="CHEBI:43474"/>
        <dbReference type="ChEBI" id="CHEBI:58189"/>
    </reaction>
    <physiologicalReaction direction="left-to-right" evidence="14">
        <dbReference type="Rhea" id="RHEA:19670"/>
    </physiologicalReaction>
</comment>
<dbReference type="Gene3D" id="3.30.1330.20">
    <property type="entry name" value="Tubulin/FtsZ, C-terminal domain"/>
    <property type="match status" value="1"/>
</dbReference>
<dbReference type="InterPro" id="IPR008280">
    <property type="entry name" value="Tub_FtsZ_C"/>
</dbReference>
<sequence>MESRRQVVSLHLGQAGVQMGSSCWELYCLEHGISPDGRLQQQERTQTNDNSFSTFFGETPGGQYVPRVAFLDLEPSVVDKIRRGPYRGLFHPDSLLNYKEDAATNFARGFYTLGDHFIQPAMEHVRRIVENCDSLQGFLMNHSFGGGTGSGFTSLLLRRLNDEYLKTSKISFVIYPSPKVATAVVEPYNAVMNTYSSMEHVNCVFILDNEALYDRCQKQLEILRPSYVHLNRLIAQAHSEDINTWRFNYAFILDIVAFQIDCILFFRRTIPLIIICYRVIINNELSRMERNGVTDITAACFETDNQMINCEPSSGKYMACCLLYRGDVMPNEVQKAISKLKVRKRLEFVSWCPTGFKIGINYQTPTTVPGGDLAKVDRSVCLLANTTALVDAWARVNYKFDLMFSKRAFVHWFVGEGLEEGEMMVAREDLAALETDYREIHQDTFEADDDPW</sequence>
<evidence type="ECO:0000256" key="12">
    <source>
        <dbReference type="ARBA" id="ARBA00023212"/>
    </source>
</evidence>
<evidence type="ECO:0000256" key="3">
    <source>
        <dbReference type="ARBA" id="ARBA00009636"/>
    </source>
</evidence>
<dbReference type="Gene3D" id="3.40.50.1440">
    <property type="entry name" value="Tubulin/FtsZ, GTPase domain"/>
    <property type="match status" value="1"/>
</dbReference>
<dbReference type="EMBL" id="CAXKWB010040614">
    <property type="protein sequence ID" value="CAL4155258.1"/>
    <property type="molecule type" value="Genomic_DNA"/>
</dbReference>
<evidence type="ECO:0000256" key="5">
    <source>
        <dbReference type="ARBA" id="ARBA00022490"/>
    </source>
</evidence>
<feature type="non-terminal residue" evidence="18">
    <location>
        <position position="452"/>
    </location>
</feature>
<dbReference type="FunFam" id="3.30.1330.20:FF:000001">
    <property type="entry name" value="Tubulin alpha chain"/>
    <property type="match status" value="1"/>
</dbReference>
<evidence type="ECO:0000256" key="6">
    <source>
        <dbReference type="ARBA" id="ARBA00022701"/>
    </source>
</evidence>
<protein>
    <recommendedName>
        <fullName evidence="15">Tubulin alpha chain</fullName>
    </recommendedName>
</protein>
<dbReference type="GO" id="GO:0005874">
    <property type="term" value="C:microtubule"/>
    <property type="evidence" value="ECO:0007669"/>
    <property type="project" value="UniProtKB-KW"/>
</dbReference>
<organism evidence="18 19">
    <name type="scientific">Meganyctiphanes norvegica</name>
    <name type="common">Northern krill</name>
    <name type="synonym">Thysanopoda norvegica</name>
    <dbReference type="NCBI Taxonomy" id="48144"/>
    <lineage>
        <taxon>Eukaryota</taxon>
        <taxon>Metazoa</taxon>
        <taxon>Ecdysozoa</taxon>
        <taxon>Arthropoda</taxon>
        <taxon>Crustacea</taxon>
        <taxon>Multicrustacea</taxon>
        <taxon>Malacostraca</taxon>
        <taxon>Eumalacostraca</taxon>
        <taxon>Eucarida</taxon>
        <taxon>Euphausiacea</taxon>
        <taxon>Euphausiidae</taxon>
        <taxon>Meganyctiphanes</taxon>
    </lineage>
</organism>
<dbReference type="Pfam" id="PF03953">
    <property type="entry name" value="Tubulin_C"/>
    <property type="match status" value="1"/>
</dbReference>
<dbReference type="SMART" id="SM00864">
    <property type="entry name" value="Tubulin"/>
    <property type="match status" value="1"/>
</dbReference>
<keyword evidence="12" id="KW-0206">Cytoskeleton</keyword>
<dbReference type="CDD" id="cd02186">
    <property type="entry name" value="alpha_tubulin"/>
    <property type="match status" value="1"/>
</dbReference>
<dbReference type="SUPFAM" id="SSF52490">
    <property type="entry name" value="Tubulin nucleotide-binding domain-like"/>
    <property type="match status" value="1"/>
</dbReference>
<comment type="cofactor">
    <cofactor evidence="1">
        <name>Mg(2+)</name>
        <dbReference type="ChEBI" id="CHEBI:18420"/>
    </cofactor>
</comment>
<keyword evidence="6 15" id="KW-0493">Microtubule</keyword>